<sequence length="422" mass="43125">MSSRTRVVVTGLGTTNPVGGDTATTWDALIAGRSGIRELTEEWAADLPVRIGGRAAVEPTEVLERVKARRLDRSAQFAVIAAAEAWKDAGFEGNAADAGLDGERLGVAVATGIGGVTTLLDNYDNLLSKGPRRVSPLAVPMLMANASAANISLIYGARAAAQTPISACASGSEAIAQAADQIRLGRADVVLAGGTEAAIHPLPIAAFANMMALSKTASGPDGGDPATVSRPWDTGRDGFVLGEGAGIVVLEKLEHAQARGARIYAEVLGAGVTADAHDIAQPDPEGRGGSRAIKRALEDGDIDPNSITHVNAHATSTPQGDIAEGLMLHATLGKHVEDVVVTSTKSMTGHLLGGAGALETVATVLAIHHRQSPPTINLDNLDPAVELDIATKPRDLPVGDIAALNNSFGFGGANVAVVYGSI</sequence>
<feature type="domain" description="Ketosynthase family 3 (KS3)" evidence="16">
    <location>
        <begin position="4"/>
        <end position="421"/>
    </location>
</feature>
<evidence type="ECO:0000313" key="17">
    <source>
        <dbReference type="EMBL" id="GLJ66925.1"/>
    </source>
</evidence>
<evidence type="ECO:0000313" key="18">
    <source>
        <dbReference type="Proteomes" id="UP001142292"/>
    </source>
</evidence>
<evidence type="ECO:0000256" key="2">
    <source>
        <dbReference type="ARBA" id="ARBA00008467"/>
    </source>
</evidence>
<evidence type="ECO:0000256" key="6">
    <source>
        <dbReference type="ARBA" id="ARBA00022679"/>
    </source>
</evidence>
<dbReference type="InterPro" id="IPR000794">
    <property type="entry name" value="Beta-ketoacyl_synthase"/>
</dbReference>
<dbReference type="PROSITE" id="PS52004">
    <property type="entry name" value="KS3_2"/>
    <property type="match status" value="1"/>
</dbReference>
<evidence type="ECO:0000256" key="4">
    <source>
        <dbReference type="ARBA" id="ARBA00014657"/>
    </source>
</evidence>
<comment type="catalytic activity">
    <reaction evidence="13 14">
        <text>a fatty acyl-[ACP] + malonyl-[ACP] + H(+) = a 3-oxoacyl-[ACP] + holo-[ACP] + CO2</text>
        <dbReference type="Rhea" id="RHEA:22836"/>
        <dbReference type="Rhea" id="RHEA-COMP:9623"/>
        <dbReference type="Rhea" id="RHEA-COMP:9685"/>
        <dbReference type="Rhea" id="RHEA-COMP:9916"/>
        <dbReference type="Rhea" id="RHEA-COMP:14125"/>
        <dbReference type="ChEBI" id="CHEBI:15378"/>
        <dbReference type="ChEBI" id="CHEBI:16526"/>
        <dbReference type="ChEBI" id="CHEBI:64479"/>
        <dbReference type="ChEBI" id="CHEBI:78449"/>
        <dbReference type="ChEBI" id="CHEBI:78776"/>
        <dbReference type="ChEBI" id="CHEBI:138651"/>
    </reaction>
</comment>
<organism evidence="17 18">
    <name type="scientific">Nocardioides luteus</name>
    <dbReference type="NCBI Taxonomy" id="1844"/>
    <lineage>
        <taxon>Bacteria</taxon>
        <taxon>Bacillati</taxon>
        <taxon>Actinomycetota</taxon>
        <taxon>Actinomycetes</taxon>
        <taxon>Propionibacteriales</taxon>
        <taxon>Nocardioidaceae</taxon>
        <taxon>Nocardioides</taxon>
    </lineage>
</organism>
<dbReference type="RefSeq" id="WP_189119949.1">
    <property type="nucleotide sequence ID" value="NZ_BMRK01000016.1"/>
</dbReference>
<evidence type="ECO:0000256" key="12">
    <source>
        <dbReference type="ARBA" id="ARBA00047318"/>
    </source>
</evidence>
<comment type="caution">
    <text evidence="17">The sequence shown here is derived from an EMBL/GenBank/DDBJ whole genome shotgun (WGS) entry which is preliminary data.</text>
</comment>
<evidence type="ECO:0000256" key="3">
    <source>
        <dbReference type="ARBA" id="ARBA00012356"/>
    </source>
</evidence>
<protein>
    <recommendedName>
        <fullName evidence="4 14">3-oxoacyl-[acyl-carrier-protein] synthase 2</fullName>
        <ecNumber evidence="3 14">2.3.1.179</ecNumber>
    </recommendedName>
</protein>
<dbReference type="PIRSF" id="PIRSF000447">
    <property type="entry name" value="KAS_II"/>
    <property type="match status" value="1"/>
</dbReference>
<evidence type="ECO:0000256" key="7">
    <source>
        <dbReference type="ARBA" id="ARBA00022832"/>
    </source>
</evidence>
<dbReference type="InterPro" id="IPR017568">
    <property type="entry name" value="3-oxoacyl-ACP_synth-2"/>
</dbReference>
<evidence type="ECO:0000256" key="10">
    <source>
        <dbReference type="ARBA" id="ARBA00023315"/>
    </source>
</evidence>
<dbReference type="PANTHER" id="PTHR11712:SF336">
    <property type="entry name" value="3-OXOACYL-[ACYL-CARRIER-PROTEIN] SYNTHASE, MITOCHONDRIAL"/>
    <property type="match status" value="1"/>
</dbReference>
<dbReference type="InterPro" id="IPR014031">
    <property type="entry name" value="Ketoacyl_synth_C"/>
</dbReference>
<keyword evidence="7" id="KW-0276">Fatty acid metabolism</keyword>
<dbReference type="Gene3D" id="3.40.47.10">
    <property type="match status" value="1"/>
</dbReference>
<evidence type="ECO:0000256" key="9">
    <source>
        <dbReference type="ARBA" id="ARBA00023160"/>
    </source>
</evidence>
<gene>
    <name evidence="17" type="ORF">GCM10017579_09610</name>
</gene>
<keyword evidence="18" id="KW-1185">Reference proteome</keyword>
<dbReference type="SUPFAM" id="SSF53901">
    <property type="entry name" value="Thiolase-like"/>
    <property type="match status" value="2"/>
</dbReference>
<comment type="similarity">
    <text evidence="2 14 15">Belongs to the thiolase-like superfamily. Beta-ketoacyl-ACP synthases family.</text>
</comment>
<keyword evidence="6 14" id="KW-0808">Transferase</keyword>
<dbReference type="PANTHER" id="PTHR11712">
    <property type="entry name" value="POLYKETIDE SYNTHASE-RELATED"/>
    <property type="match status" value="1"/>
</dbReference>
<evidence type="ECO:0000256" key="13">
    <source>
        <dbReference type="ARBA" id="ARBA00047659"/>
    </source>
</evidence>
<dbReference type="SMART" id="SM00825">
    <property type="entry name" value="PKS_KS"/>
    <property type="match status" value="1"/>
</dbReference>
<dbReference type="Pfam" id="PF00109">
    <property type="entry name" value="ketoacyl-synt"/>
    <property type="match status" value="1"/>
</dbReference>
<dbReference type="Pfam" id="PF02801">
    <property type="entry name" value="Ketoacyl-synt_C"/>
    <property type="match status" value="1"/>
</dbReference>
<reference evidence="17" key="2">
    <citation type="submission" date="2023-01" db="EMBL/GenBank/DDBJ databases">
        <authorList>
            <person name="Sun Q."/>
            <person name="Evtushenko L."/>
        </authorList>
    </citation>
    <scope>NUCLEOTIDE SEQUENCE</scope>
    <source>
        <strain evidence="17">VKM Ac-1246</strain>
    </source>
</reference>
<evidence type="ECO:0000256" key="11">
    <source>
        <dbReference type="ARBA" id="ARBA00024006"/>
    </source>
</evidence>
<keyword evidence="5 14" id="KW-0444">Lipid biosynthesis</keyword>
<comment type="pathway">
    <text evidence="1 14">Lipid metabolism; fatty acid biosynthesis.</text>
</comment>
<dbReference type="InterPro" id="IPR014030">
    <property type="entry name" value="Ketoacyl_synth_N"/>
</dbReference>
<dbReference type="CDD" id="cd00834">
    <property type="entry name" value="KAS_I_II"/>
    <property type="match status" value="1"/>
</dbReference>
<evidence type="ECO:0000259" key="16">
    <source>
        <dbReference type="PROSITE" id="PS52004"/>
    </source>
</evidence>
<keyword evidence="10 14" id="KW-0012">Acyltransferase</keyword>
<comment type="function">
    <text evidence="11 14">Involved in the type II fatty acid elongation cycle. Catalyzes the elongation of a wide range of acyl-ACP by the addition of two carbons from malonyl-ACP to an acyl acceptor. Can efficiently catalyze the conversion of palmitoleoyl-ACP (cis-hexadec-9-enoyl-ACP) to cis-vaccenoyl-ACP (cis-octadec-11-enoyl-ACP), an essential step in the thermal regulation of fatty acid composition.</text>
</comment>
<keyword evidence="9 14" id="KW-0275">Fatty acid biosynthesis</keyword>
<evidence type="ECO:0000256" key="1">
    <source>
        <dbReference type="ARBA" id="ARBA00005194"/>
    </source>
</evidence>
<keyword evidence="8" id="KW-0443">Lipid metabolism</keyword>
<name>A0ABQ5SS02_9ACTN</name>
<dbReference type="Proteomes" id="UP001142292">
    <property type="component" value="Unassembled WGS sequence"/>
</dbReference>
<comment type="catalytic activity">
    <reaction evidence="12 14">
        <text>(9Z)-hexadecenoyl-[ACP] + malonyl-[ACP] + H(+) = 3-oxo-(11Z)-octadecenoyl-[ACP] + holo-[ACP] + CO2</text>
        <dbReference type="Rhea" id="RHEA:55040"/>
        <dbReference type="Rhea" id="RHEA-COMP:9623"/>
        <dbReference type="Rhea" id="RHEA-COMP:9685"/>
        <dbReference type="Rhea" id="RHEA-COMP:10800"/>
        <dbReference type="Rhea" id="RHEA-COMP:14074"/>
        <dbReference type="ChEBI" id="CHEBI:15378"/>
        <dbReference type="ChEBI" id="CHEBI:16526"/>
        <dbReference type="ChEBI" id="CHEBI:64479"/>
        <dbReference type="ChEBI" id="CHEBI:78449"/>
        <dbReference type="ChEBI" id="CHEBI:83989"/>
        <dbReference type="ChEBI" id="CHEBI:138538"/>
        <dbReference type="EC" id="2.3.1.179"/>
    </reaction>
</comment>
<dbReference type="InterPro" id="IPR016039">
    <property type="entry name" value="Thiolase-like"/>
</dbReference>
<reference evidence="17" key="1">
    <citation type="journal article" date="2014" name="Int. J. Syst. Evol. Microbiol.">
        <title>Complete genome of a new Firmicutes species belonging to the dominant human colonic microbiota ('Ruminococcus bicirculans') reveals two chromosomes and a selective capacity to utilize plant glucans.</title>
        <authorList>
            <consortium name="NISC Comparative Sequencing Program"/>
            <person name="Wegmann U."/>
            <person name="Louis P."/>
            <person name="Goesmann A."/>
            <person name="Henrissat B."/>
            <person name="Duncan S.H."/>
            <person name="Flint H.J."/>
        </authorList>
    </citation>
    <scope>NUCLEOTIDE SEQUENCE</scope>
    <source>
        <strain evidence="17">VKM Ac-1246</strain>
    </source>
</reference>
<accession>A0ABQ5SS02</accession>
<dbReference type="EC" id="2.3.1.179" evidence="3 14"/>
<dbReference type="InterPro" id="IPR020841">
    <property type="entry name" value="PKS_Beta-ketoAc_synthase_dom"/>
</dbReference>
<evidence type="ECO:0000256" key="15">
    <source>
        <dbReference type="RuleBase" id="RU003694"/>
    </source>
</evidence>
<evidence type="ECO:0000256" key="5">
    <source>
        <dbReference type="ARBA" id="ARBA00022516"/>
    </source>
</evidence>
<evidence type="ECO:0000256" key="8">
    <source>
        <dbReference type="ARBA" id="ARBA00023098"/>
    </source>
</evidence>
<proteinExistence type="inferred from homology"/>
<dbReference type="EMBL" id="BSEL01000002">
    <property type="protein sequence ID" value="GLJ66925.1"/>
    <property type="molecule type" value="Genomic_DNA"/>
</dbReference>
<evidence type="ECO:0000256" key="14">
    <source>
        <dbReference type="PIRNR" id="PIRNR000447"/>
    </source>
</evidence>
<dbReference type="NCBIfam" id="NF005589">
    <property type="entry name" value="PRK07314.1"/>
    <property type="match status" value="1"/>
</dbReference>